<evidence type="ECO:0000313" key="1">
    <source>
        <dbReference type="Proteomes" id="UP000008854"/>
    </source>
</evidence>
<organism evidence="1 2">
    <name type="scientific">Schistosoma mansoni</name>
    <name type="common">Blood fluke</name>
    <dbReference type="NCBI Taxonomy" id="6183"/>
    <lineage>
        <taxon>Eukaryota</taxon>
        <taxon>Metazoa</taxon>
        <taxon>Spiralia</taxon>
        <taxon>Lophotrochozoa</taxon>
        <taxon>Platyhelminthes</taxon>
        <taxon>Trematoda</taxon>
        <taxon>Digenea</taxon>
        <taxon>Strigeidida</taxon>
        <taxon>Schistosomatoidea</taxon>
        <taxon>Schistosomatidae</taxon>
        <taxon>Schistosoma</taxon>
    </lineage>
</organism>
<dbReference type="WBParaSite" id="Smp_201810.1">
    <property type="protein sequence ID" value="Smp_201810.1"/>
    <property type="gene ID" value="Smp_201810"/>
</dbReference>
<dbReference type="Proteomes" id="UP000008854">
    <property type="component" value="Unassembled WGS sequence"/>
</dbReference>
<name>A0A3Q0KV98_SCHMA</name>
<sequence length="40" mass="4760">MVNFQEIRTPSAVNRSGRYQRCEKNSMRTWELLTQSSKVK</sequence>
<proteinExistence type="predicted"/>
<dbReference type="AlphaFoldDB" id="A0A3Q0KV98"/>
<reference evidence="1" key="1">
    <citation type="journal article" date="2012" name="PLoS Negl. Trop. Dis.">
        <title>A systematically improved high quality genome and transcriptome of the human blood fluke Schistosoma mansoni.</title>
        <authorList>
            <person name="Protasio A.V."/>
            <person name="Tsai I.J."/>
            <person name="Babbage A."/>
            <person name="Nichol S."/>
            <person name="Hunt M."/>
            <person name="Aslett M.A."/>
            <person name="De Silva N."/>
            <person name="Velarde G.S."/>
            <person name="Anderson T.J."/>
            <person name="Clark R.C."/>
            <person name="Davidson C."/>
            <person name="Dillon G.P."/>
            <person name="Holroyd N.E."/>
            <person name="LoVerde P.T."/>
            <person name="Lloyd C."/>
            <person name="McQuillan J."/>
            <person name="Oliveira G."/>
            <person name="Otto T.D."/>
            <person name="Parker-Manuel S.J."/>
            <person name="Quail M.A."/>
            <person name="Wilson R.A."/>
            <person name="Zerlotini A."/>
            <person name="Dunne D.W."/>
            <person name="Berriman M."/>
        </authorList>
    </citation>
    <scope>NUCLEOTIDE SEQUENCE [LARGE SCALE GENOMIC DNA]</scope>
    <source>
        <strain evidence="1">Puerto Rican</strain>
    </source>
</reference>
<dbReference type="InParanoid" id="A0A3Q0KV98"/>
<evidence type="ECO:0000313" key="2">
    <source>
        <dbReference type="WBParaSite" id="Smp_201810.1"/>
    </source>
</evidence>
<keyword evidence="1" id="KW-1185">Reference proteome</keyword>
<protein>
    <submittedName>
        <fullName evidence="2">Uncharacterized protein</fullName>
    </submittedName>
</protein>
<accession>A0A3Q0KV98</accession>
<reference evidence="2" key="2">
    <citation type="submission" date="2018-12" db="UniProtKB">
        <authorList>
            <consortium name="WormBaseParasite"/>
        </authorList>
    </citation>
    <scope>IDENTIFICATION</scope>
    <source>
        <strain evidence="2">Puerto Rican</strain>
    </source>
</reference>